<proteinExistence type="predicted"/>
<evidence type="ECO:0000313" key="1">
    <source>
        <dbReference type="EMBL" id="ROT41218.1"/>
    </source>
</evidence>
<name>A0A3N2Q3H4_SODAK</name>
<evidence type="ECO:0000313" key="2">
    <source>
        <dbReference type="Proteomes" id="UP000272025"/>
    </source>
</evidence>
<dbReference type="GeneID" id="39582458"/>
<dbReference type="RefSeq" id="XP_028469024.1">
    <property type="nucleotide sequence ID" value="XM_028613980.1"/>
</dbReference>
<sequence>MRPTHNLQRWRSAVIDDHPWGLGSPESCVSNAAEEPNLPIKFRAIKVHASVSFKFDVFFYLGLLTANEYRTGFLLPPDPRMLGKMAFSTVLCSRLAQKPTTGNGDHGAEDRSHFRVAITPVVKTFSNLLNSDHAMSFISCRVSLLTFHFLQGPSPVRRRPPFYRSREISGLGLRSLKEKPAW</sequence>
<keyword evidence="2" id="KW-1185">Reference proteome</keyword>
<dbReference type="AlphaFoldDB" id="A0A3N2Q3H4"/>
<reference evidence="1 2" key="1">
    <citation type="journal article" date="2018" name="Mol. Ecol.">
        <title>The obligate alkalophilic soda-lake fungus Sodiomyces alkalinus has shifted to a protein diet.</title>
        <authorList>
            <person name="Grum-Grzhimaylo A.A."/>
            <person name="Falkoski D.L."/>
            <person name="van den Heuvel J."/>
            <person name="Valero-Jimenez C.A."/>
            <person name="Min B."/>
            <person name="Choi I.G."/>
            <person name="Lipzen A."/>
            <person name="Daum C.G."/>
            <person name="Aanen D.K."/>
            <person name="Tsang A."/>
            <person name="Henrissat B."/>
            <person name="Bilanenko E.N."/>
            <person name="de Vries R.P."/>
            <person name="van Kan J.A.L."/>
            <person name="Grigoriev I.V."/>
            <person name="Debets A.J.M."/>
        </authorList>
    </citation>
    <scope>NUCLEOTIDE SEQUENCE [LARGE SCALE GENOMIC DNA]</scope>
    <source>
        <strain evidence="1 2">F11</strain>
    </source>
</reference>
<organism evidence="1 2">
    <name type="scientific">Sodiomyces alkalinus (strain CBS 110278 / VKM F-3762 / F11)</name>
    <name type="common">Alkaliphilic filamentous fungus</name>
    <dbReference type="NCBI Taxonomy" id="1314773"/>
    <lineage>
        <taxon>Eukaryota</taxon>
        <taxon>Fungi</taxon>
        <taxon>Dikarya</taxon>
        <taxon>Ascomycota</taxon>
        <taxon>Pezizomycotina</taxon>
        <taxon>Sordariomycetes</taxon>
        <taxon>Hypocreomycetidae</taxon>
        <taxon>Glomerellales</taxon>
        <taxon>Plectosphaerellaceae</taxon>
        <taxon>Sodiomyces</taxon>
    </lineage>
</organism>
<protein>
    <submittedName>
        <fullName evidence="1">Uncharacterized protein</fullName>
    </submittedName>
</protein>
<dbReference type="EMBL" id="ML119052">
    <property type="protein sequence ID" value="ROT41218.1"/>
    <property type="molecule type" value="Genomic_DNA"/>
</dbReference>
<dbReference type="Proteomes" id="UP000272025">
    <property type="component" value="Unassembled WGS sequence"/>
</dbReference>
<accession>A0A3N2Q3H4</accession>
<gene>
    <name evidence="1" type="ORF">SODALDRAFT_357243</name>
</gene>